<evidence type="ECO:0000313" key="3">
    <source>
        <dbReference type="EMBL" id="KAK0621020.1"/>
    </source>
</evidence>
<feature type="region of interest" description="Disordered" evidence="1">
    <location>
        <begin position="1"/>
        <end position="22"/>
    </location>
</feature>
<dbReference type="AlphaFoldDB" id="A0AA40C105"/>
<dbReference type="PANTHER" id="PTHR24148:SF64">
    <property type="entry name" value="HETEROKARYON INCOMPATIBILITY DOMAIN-CONTAINING PROTEIN"/>
    <property type="match status" value="1"/>
</dbReference>
<dbReference type="Pfam" id="PF06985">
    <property type="entry name" value="HET"/>
    <property type="match status" value="1"/>
</dbReference>
<dbReference type="Proteomes" id="UP001175000">
    <property type="component" value="Unassembled WGS sequence"/>
</dbReference>
<dbReference type="InterPro" id="IPR052895">
    <property type="entry name" value="HetReg/Transcr_Mod"/>
</dbReference>
<organism evidence="3 4">
    <name type="scientific">Immersiella caudata</name>
    <dbReference type="NCBI Taxonomy" id="314043"/>
    <lineage>
        <taxon>Eukaryota</taxon>
        <taxon>Fungi</taxon>
        <taxon>Dikarya</taxon>
        <taxon>Ascomycota</taxon>
        <taxon>Pezizomycotina</taxon>
        <taxon>Sordariomycetes</taxon>
        <taxon>Sordariomycetidae</taxon>
        <taxon>Sordariales</taxon>
        <taxon>Lasiosphaeriaceae</taxon>
        <taxon>Immersiella</taxon>
    </lineage>
</organism>
<feature type="domain" description="Heterokaryon incompatibility" evidence="2">
    <location>
        <begin position="80"/>
        <end position="265"/>
    </location>
</feature>
<proteinExistence type="predicted"/>
<evidence type="ECO:0000256" key="1">
    <source>
        <dbReference type="SAM" id="MobiDB-lite"/>
    </source>
</evidence>
<sequence length="315" mass="36227">MAPSRITKKRRAYRGAARSRGGRITRRRTDEEALQVDDLPPYKYEQLTNPGQIRVLQLHMTKGDVIDLELKPVQHSDGGYQALSYVWGSEDKPFRATVHNGTGAALGYIPLTLSLFNALRDLRDSEGVKSKQFWIDQICIDQQGDEKNHQVAIMGEIYRNAAGVITYLGPTEDQGVEESTVELLDRIYDHFSPNFDMLLEIGDLSDAYDRRASFPVPALPSDLEEEVTACAKGGWVLDDAASKKWRHLTAWAYGDWTQRLWMVQEQLLNRNTQILGGRRLLRWDTIATTTFWFYLQFLPDSWLTHFWTQHEFDDE</sequence>
<dbReference type="EMBL" id="JAULSU010000004">
    <property type="protein sequence ID" value="KAK0621020.1"/>
    <property type="molecule type" value="Genomic_DNA"/>
</dbReference>
<evidence type="ECO:0000259" key="2">
    <source>
        <dbReference type="Pfam" id="PF06985"/>
    </source>
</evidence>
<evidence type="ECO:0000313" key="4">
    <source>
        <dbReference type="Proteomes" id="UP001175000"/>
    </source>
</evidence>
<comment type="caution">
    <text evidence="3">The sequence shown here is derived from an EMBL/GenBank/DDBJ whole genome shotgun (WGS) entry which is preliminary data.</text>
</comment>
<protein>
    <submittedName>
        <fullName evidence="3">Heterokaryon incompatibility protein-domain-containing protein</fullName>
    </submittedName>
</protein>
<keyword evidence="4" id="KW-1185">Reference proteome</keyword>
<name>A0AA40C105_9PEZI</name>
<reference evidence="3" key="1">
    <citation type="submission" date="2023-06" db="EMBL/GenBank/DDBJ databases">
        <title>Genome-scale phylogeny and comparative genomics of the fungal order Sordariales.</title>
        <authorList>
            <consortium name="Lawrence Berkeley National Laboratory"/>
            <person name="Hensen N."/>
            <person name="Bonometti L."/>
            <person name="Westerberg I."/>
            <person name="Brannstrom I.O."/>
            <person name="Guillou S."/>
            <person name="Cros-Aarteil S."/>
            <person name="Calhoun S."/>
            <person name="Haridas S."/>
            <person name="Kuo A."/>
            <person name="Mondo S."/>
            <person name="Pangilinan J."/>
            <person name="Riley R."/>
            <person name="Labutti K."/>
            <person name="Andreopoulos B."/>
            <person name="Lipzen A."/>
            <person name="Chen C."/>
            <person name="Yanf M."/>
            <person name="Daum C."/>
            <person name="Ng V."/>
            <person name="Clum A."/>
            <person name="Steindorff A."/>
            <person name="Ohm R."/>
            <person name="Martin F."/>
            <person name="Silar P."/>
            <person name="Natvig D."/>
            <person name="Lalanne C."/>
            <person name="Gautier V."/>
            <person name="Ament-Velasquez S.L."/>
            <person name="Kruys A."/>
            <person name="Hutchinson M.I."/>
            <person name="Powell A.J."/>
            <person name="Barry K."/>
            <person name="Miller A.N."/>
            <person name="Grigoriev I.V."/>
            <person name="Debuchy R."/>
            <person name="Gladieux P."/>
            <person name="Thoren M.H."/>
            <person name="Johannesson H."/>
        </authorList>
    </citation>
    <scope>NUCLEOTIDE SEQUENCE</scope>
    <source>
        <strain evidence="3">CBS 606.72</strain>
    </source>
</reference>
<accession>A0AA40C105</accession>
<gene>
    <name evidence="3" type="ORF">B0T14DRAFT_604493</name>
</gene>
<feature type="compositionally biased region" description="Basic residues" evidence="1">
    <location>
        <begin position="1"/>
        <end position="13"/>
    </location>
</feature>
<dbReference type="PANTHER" id="PTHR24148">
    <property type="entry name" value="ANKYRIN REPEAT DOMAIN-CONTAINING PROTEIN 39 HOMOLOG-RELATED"/>
    <property type="match status" value="1"/>
</dbReference>
<dbReference type="InterPro" id="IPR010730">
    <property type="entry name" value="HET"/>
</dbReference>